<accession>A0ACB7SY75</accession>
<sequence>MPQKKTAGRRRASSVSIDVSGHNRMNLLESDRDEVPLGDGRFQMQVMLVSMLAGTTFLLHLVSFRLTTRIMDHWCRPTEAFANLSVEEWRHMAIPLEEDGSRSRCRRRDPPDGGSEASIVSCDAWDFDYAPYGNNIVSEWRLVCDRRWLIELAVLTYMITCVIALPMAGVAADRIGRKIVMNVSLVALLFAGFTTSLANSYLLFVALRIVVSVASNSLCLVQYSVLYEVSTVARRDCYCFLSTAVASIAVPLVLYGMSELRLAWNEAHLALMVPTTMLAVAFYTVSGESATWLVATMQPRKAERVALSAARMNHADTEYCRAWFASEVRRAERRGSEQLTEHNVLSMLNPQLRRRFILLCYVWSSLSFSFNQVNLNDIFPVSGWITLAGILGMVPMYAVAYGLMSRYGAKRSCTVTMLVFSVIAVALTAVYGGEKHTSNGVLIVLLRMLASLFVVFGFVVSVQYYPVRVRCTGICVGFALGRLTGSLGEIVFRLAPKHRRDIMIAFVAIVMALCSLAVEYLPRRVPDIILVPGSICPRSRRGSTYTGDEFRRSLQGSLVPLPKGPVKARSSRERRSRSDMLPEQFSLRMSSISQ</sequence>
<reference evidence="1" key="1">
    <citation type="submission" date="2020-05" db="EMBL/GenBank/DDBJ databases">
        <title>Large-scale comparative analyses of tick genomes elucidate their genetic diversity and vector capacities.</title>
        <authorList>
            <person name="Jia N."/>
            <person name="Wang J."/>
            <person name="Shi W."/>
            <person name="Du L."/>
            <person name="Sun Y."/>
            <person name="Zhan W."/>
            <person name="Jiang J."/>
            <person name="Wang Q."/>
            <person name="Zhang B."/>
            <person name="Ji P."/>
            <person name="Sakyi L.B."/>
            <person name="Cui X."/>
            <person name="Yuan T."/>
            <person name="Jiang B."/>
            <person name="Yang W."/>
            <person name="Lam T.T.-Y."/>
            <person name="Chang Q."/>
            <person name="Ding S."/>
            <person name="Wang X."/>
            <person name="Zhu J."/>
            <person name="Ruan X."/>
            <person name="Zhao L."/>
            <person name="Wei J."/>
            <person name="Que T."/>
            <person name="Du C."/>
            <person name="Cheng J."/>
            <person name="Dai P."/>
            <person name="Han X."/>
            <person name="Huang E."/>
            <person name="Gao Y."/>
            <person name="Liu J."/>
            <person name="Shao H."/>
            <person name="Ye R."/>
            <person name="Li L."/>
            <person name="Wei W."/>
            <person name="Wang X."/>
            <person name="Wang C."/>
            <person name="Yang T."/>
            <person name="Huo Q."/>
            <person name="Li W."/>
            <person name="Guo W."/>
            <person name="Chen H."/>
            <person name="Zhou L."/>
            <person name="Ni X."/>
            <person name="Tian J."/>
            <person name="Zhou Y."/>
            <person name="Sheng Y."/>
            <person name="Liu T."/>
            <person name="Pan Y."/>
            <person name="Xia L."/>
            <person name="Li J."/>
            <person name="Zhao F."/>
            <person name="Cao W."/>
        </authorList>
    </citation>
    <scope>NUCLEOTIDE SEQUENCE</scope>
    <source>
        <strain evidence="1">Hyas-2018</strain>
    </source>
</reference>
<gene>
    <name evidence="1" type="ORF">HPB50_019404</name>
</gene>
<evidence type="ECO:0000313" key="1">
    <source>
        <dbReference type="EMBL" id="KAH6939555.1"/>
    </source>
</evidence>
<dbReference type="EMBL" id="CM023482">
    <property type="protein sequence ID" value="KAH6939555.1"/>
    <property type="molecule type" value="Genomic_DNA"/>
</dbReference>
<evidence type="ECO:0000313" key="2">
    <source>
        <dbReference type="Proteomes" id="UP000821845"/>
    </source>
</evidence>
<organism evidence="1 2">
    <name type="scientific">Hyalomma asiaticum</name>
    <name type="common">Tick</name>
    <dbReference type="NCBI Taxonomy" id="266040"/>
    <lineage>
        <taxon>Eukaryota</taxon>
        <taxon>Metazoa</taxon>
        <taxon>Ecdysozoa</taxon>
        <taxon>Arthropoda</taxon>
        <taxon>Chelicerata</taxon>
        <taxon>Arachnida</taxon>
        <taxon>Acari</taxon>
        <taxon>Parasitiformes</taxon>
        <taxon>Ixodida</taxon>
        <taxon>Ixodoidea</taxon>
        <taxon>Ixodidae</taxon>
        <taxon>Hyalomminae</taxon>
        <taxon>Hyalomma</taxon>
    </lineage>
</organism>
<protein>
    <submittedName>
        <fullName evidence="1">Uncharacterized protein</fullName>
    </submittedName>
</protein>
<keyword evidence="2" id="KW-1185">Reference proteome</keyword>
<proteinExistence type="predicted"/>
<dbReference type="Proteomes" id="UP000821845">
    <property type="component" value="Chromosome 2"/>
</dbReference>
<comment type="caution">
    <text evidence="1">The sequence shown here is derived from an EMBL/GenBank/DDBJ whole genome shotgun (WGS) entry which is preliminary data.</text>
</comment>
<name>A0ACB7SY75_HYAAI</name>